<dbReference type="EMBL" id="JXSU01000007">
    <property type="protein sequence ID" value="KIS24005.1"/>
    <property type="molecule type" value="Genomic_DNA"/>
</dbReference>
<dbReference type="HOGENOM" id="CLU_2750574_0_0_9"/>
<keyword evidence="1" id="KW-1133">Transmembrane helix</keyword>
<keyword evidence="1" id="KW-0472">Membrane</keyword>
<evidence type="ECO:0000313" key="3">
    <source>
        <dbReference type="Proteomes" id="UP000032250"/>
    </source>
</evidence>
<feature type="transmembrane region" description="Helical" evidence="1">
    <location>
        <begin position="43"/>
        <end position="66"/>
    </location>
</feature>
<sequence length="70" mass="8254">MTIIYFKGFLIALQLPYIMTKYINLDKFGEAEVIMRMTYWSNLIILIWLTLGTSIFSILLIIHLVINKRS</sequence>
<evidence type="ECO:0000313" key="2">
    <source>
        <dbReference type="EMBL" id="KIS24005.1"/>
    </source>
</evidence>
<reference evidence="2 3" key="1">
    <citation type="submission" date="2014-06" db="EMBL/GenBank/DDBJ databases">
        <title>Genome characterization of distinct group I Clostridium botulinum lineages.</title>
        <authorList>
            <person name="Giordani F."/>
            <person name="Anselmo A."/>
            <person name="Fillo S."/>
            <person name="Palozzi A.M."/>
            <person name="Fortunato A."/>
            <person name="Gentile B."/>
            <person name="Ciammaruconi A."/>
            <person name="Anniballi F."/>
            <person name="De Medici D."/>
            <person name="Lista F."/>
        </authorList>
    </citation>
    <scope>NUCLEOTIDE SEQUENCE [LARGE SCALE GENOMIC DNA]</scope>
    <source>
        <strain evidence="2 3">B2 450</strain>
    </source>
</reference>
<proteinExistence type="predicted"/>
<dbReference type="Proteomes" id="UP000032250">
    <property type="component" value="Unassembled WGS sequence"/>
</dbReference>
<evidence type="ECO:0000256" key="1">
    <source>
        <dbReference type="SAM" id="Phobius"/>
    </source>
</evidence>
<dbReference type="PATRIC" id="fig|1379739.3.peg.2474"/>
<accession>A0A0D1BUK1</accession>
<protein>
    <submittedName>
        <fullName evidence="2">Uncharacterized protein</fullName>
    </submittedName>
</protein>
<dbReference type="AlphaFoldDB" id="A0A0D1BUK1"/>
<organism evidence="2 3">
    <name type="scientific">Clostridium botulinum B2 450</name>
    <dbReference type="NCBI Taxonomy" id="1379739"/>
    <lineage>
        <taxon>Bacteria</taxon>
        <taxon>Bacillati</taxon>
        <taxon>Bacillota</taxon>
        <taxon>Clostridia</taxon>
        <taxon>Eubacteriales</taxon>
        <taxon>Clostridiaceae</taxon>
        <taxon>Clostridium</taxon>
    </lineage>
</organism>
<name>A0A0D1BUK1_CLOBO</name>
<comment type="caution">
    <text evidence="2">The sequence shown here is derived from an EMBL/GenBank/DDBJ whole genome shotgun (WGS) entry which is preliminary data.</text>
</comment>
<gene>
    <name evidence="2" type="ORF">N495_10530</name>
</gene>
<keyword evidence="1" id="KW-0812">Transmembrane</keyword>